<protein>
    <recommendedName>
        <fullName evidence="6">GRF-type domain-containing protein</fullName>
    </recommendedName>
</protein>
<keyword evidence="5" id="KW-0812">Transmembrane</keyword>
<evidence type="ECO:0000256" key="3">
    <source>
        <dbReference type="ARBA" id="ARBA00022833"/>
    </source>
</evidence>
<keyword evidence="5" id="KW-0472">Membrane</keyword>
<dbReference type="AlphaFoldDB" id="A0A9P1A179"/>
<name>A0A9P1A179_CUSEU</name>
<organism evidence="7 8">
    <name type="scientific">Cuscuta europaea</name>
    <name type="common">European dodder</name>
    <dbReference type="NCBI Taxonomy" id="41803"/>
    <lineage>
        <taxon>Eukaryota</taxon>
        <taxon>Viridiplantae</taxon>
        <taxon>Streptophyta</taxon>
        <taxon>Embryophyta</taxon>
        <taxon>Tracheophyta</taxon>
        <taxon>Spermatophyta</taxon>
        <taxon>Magnoliopsida</taxon>
        <taxon>eudicotyledons</taxon>
        <taxon>Gunneridae</taxon>
        <taxon>Pentapetalae</taxon>
        <taxon>asterids</taxon>
        <taxon>lamiids</taxon>
        <taxon>Solanales</taxon>
        <taxon>Convolvulaceae</taxon>
        <taxon>Cuscuteae</taxon>
        <taxon>Cuscuta</taxon>
        <taxon>Cuscuta subgen. Cuscuta</taxon>
    </lineage>
</organism>
<dbReference type="OrthoDB" id="1303182at2759"/>
<accession>A0A9P1A179</accession>
<evidence type="ECO:0000259" key="6">
    <source>
        <dbReference type="PROSITE" id="PS51999"/>
    </source>
</evidence>
<dbReference type="EMBL" id="CAMAPE010000074">
    <property type="protein sequence ID" value="CAH9117917.1"/>
    <property type="molecule type" value="Genomic_DNA"/>
</dbReference>
<evidence type="ECO:0000313" key="8">
    <source>
        <dbReference type="Proteomes" id="UP001152484"/>
    </source>
</evidence>
<feature type="transmembrane region" description="Helical" evidence="5">
    <location>
        <begin position="121"/>
        <end position="140"/>
    </location>
</feature>
<dbReference type="PROSITE" id="PS51999">
    <property type="entry name" value="ZF_GRF"/>
    <property type="match status" value="1"/>
</dbReference>
<evidence type="ECO:0000256" key="1">
    <source>
        <dbReference type="ARBA" id="ARBA00022723"/>
    </source>
</evidence>
<dbReference type="Proteomes" id="UP001152484">
    <property type="component" value="Unassembled WGS sequence"/>
</dbReference>
<feature type="domain" description="GRF-type" evidence="6">
    <location>
        <begin position="24"/>
        <end position="67"/>
    </location>
</feature>
<evidence type="ECO:0000256" key="5">
    <source>
        <dbReference type="SAM" id="Phobius"/>
    </source>
</evidence>
<evidence type="ECO:0000256" key="4">
    <source>
        <dbReference type="PROSITE-ProRule" id="PRU01343"/>
    </source>
</evidence>
<keyword evidence="8" id="KW-1185">Reference proteome</keyword>
<dbReference type="GO" id="GO:0008270">
    <property type="term" value="F:zinc ion binding"/>
    <property type="evidence" value="ECO:0007669"/>
    <property type="project" value="UniProtKB-KW"/>
</dbReference>
<evidence type="ECO:0000256" key="2">
    <source>
        <dbReference type="ARBA" id="ARBA00022771"/>
    </source>
</evidence>
<evidence type="ECO:0000313" key="7">
    <source>
        <dbReference type="EMBL" id="CAH9117917.1"/>
    </source>
</evidence>
<proteinExistence type="predicted"/>
<comment type="caution">
    <text evidence="7">The sequence shown here is derived from an EMBL/GenBank/DDBJ whole genome shotgun (WGS) entry which is preliminary data.</text>
</comment>
<dbReference type="PANTHER" id="PTHR33248">
    <property type="entry name" value="ZINC ION-BINDING PROTEIN"/>
    <property type="match status" value="1"/>
</dbReference>
<keyword evidence="5" id="KW-1133">Transmembrane helix</keyword>
<dbReference type="InterPro" id="IPR010666">
    <property type="entry name" value="Znf_GRF"/>
</dbReference>
<gene>
    <name evidence="7" type="ORF">CEURO_LOCUS21741</name>
</gene>
<sequence length="155" mass="18003">MTNFVSRNSQREYYSYGEWIPITCFHCGHELKLLTTWSSENPGRRFFQCPNYERHGGCNFMEWFDPPMCQRAKRIIPGLLKRINCQDEEIRSLEMKLKTINKADVSTEVKSSVKCIQVPCVLVLAVVVIVSFVLCFIVTLEMETKFRSLGGKHLM</sequence>
<keyword evidence="2 4" id="KW-0863">Zinc-finger</keyword>
<dbReference type="Pfam" id="PF06839">
    <property type="entry name" value="Zn_ribbon_GRF"/>
    <property type="match status" value="1"/>
</dbReference>
<reference evidence="7" key="1">
    <citation type="submission" date="2022-07" db="EMBL/GenBank/DDBJ databases">
        <authorList>
            <person name="Macas J."/>
            <person name="Novak P."/>
            <person name="Neumann P."/>
        </authorList>
    </citation>
    <scope>NUCLEOTIDE SEQUENCE</scope>
</reference>
<keyword evidence="1" id="KW-0479">Metal-binding</keyword>
<keyword evidence="3" id="KW-0862">Zinc</keyword>